<accession>A0A914V9X0</accession>
<sequence>MLGSPIFGSTSIATCRKGCRFPLSHASIGVERPDIDDNSCRAVSRGVARRRPSANQRRPAGPYLTSRHVMTRWPRAGGIKQKRARQALSSAPPYYPIVGSFARKERQLVRLIFPTTDAKVESFDLRHVKRSEGQPLHLNLSYKPKPPWRSCQRR</sequence>
<protein>
    <submittedName>
        <fullName evidence="2">Ribosomal protein S10</fullName>
    </submittedName>
</protein>
<reference evidence="2" key="1">
    <citation type="submission" date="2022-11" db="UniProtKB">
        <authorList>
            <consortium name="WormBaseParasite"/>
        </authorList>
    </citation>
    <scope>IDENTIFICATION</scope>
</reference>
<keyword evidence="1" id="KW-1185">Reference proteome</keyword>
<dbReference type="AlphaFoldDB" id="A0A914V9X0"/>
<evidence type="ECO:0000313" key="2">
    <source>
        <dbReference type="WBParaSite" id="PSAMB.scaffold1615size29338.g14097.t1"/>
    </source>
</evidence>
<evidence type="ECO:0000313" key="1">
    <source>
        <dbReference type="Proteomes" id="UP000887566"/>
    </source>
</evidence>
<organism evidence="1 2">
    <name type="scientific">Plectus sambesii</name>
    <dbReference type="NCBI Taxonomy" id="2011161"/>
    <lineage>
        <taxon>Eukaryota</taxon>
        <taxon>Metazoa</taxon>
        <taxon>Ecdysozoa</taxon>
        <taxon>Nematoda</taxon>
        <taxon>Chromadorea</taxon>
        <taxon>Plectida</taxon>
        <taxon>Plectina</taxon>
        <taxon>Plectoidea</taxon>
        <taxon>Plectidae</taxon>
        <taxon>Plectus</taxon>
    </lineage>
</organism>
<dbReference type="Proteomes" id="UP000887566">
    <property type="component" value="Unplaced"/>
</dbReference>
<name>A0A914V9X0_9BILA</name>
<proteinExistence type="predicted"/>
<dbReference type="WBParaSite" id="PSAMB.scaffold1615size29338.g14097.t1">
    <property type="protein sequence ID" value="PSAMB.scaffold1615size29338.g14097.t1"/>
    <property type="gene ID" value="PSAMB.scaffold1615size29338.g14097"/>
</dbReference>